<dbReference type="PANTHER" id="PTHR45902:SF1">
    <property type="entry name" value="LATROPHILIN RECEPTOR-LIKE PROTEIN A"/>
    <property type="match status" value="1"/>
</dbReference>
<proteinExistence type="predicted"/>
<keyword evidence="2 6" id="KW-0812">Transmembrane</keyword>
<dbReference type="AlphaFoldDB" id="A0A0R3UH35"/>
<feature type="compositionally biased region" description="Polar residues" evidence="5">
    <location>
        <begin position="596"/>
        <end position="607"/>
    </location>
</feature>
<reference evidence="9 10" key="1">
    <citation type="submission" date="2018-10" db="EMBL/GenBank/DDBJ databases">
        <authorList>
            <consortium name="Pathogen Informatics"/>
        </authorList>
    </citation>
    <scope>NUCLEOTIDE SEQUENCE [LARGE SCALE GENOMIC DNA]</scope>
</reference>
<evidence type="ECO:0000313" key="11">
    <source>
        <dbReference type="WBParaSite" id="MCU_002241-RB"/>
    </source>
</evidence>
<feature type="region of interest" description="Disordered" evidence="5">
    <location>
        <begin position="596"/>
        <end position="615"/>
    </location>
</feature>
<dbReference type="WBParaSite" id="MCU_002241-RB">
    <property type="protein sequence ID" value="MCU_002241-RB"/>
    <property type="gene ID" value="MCU_002241"/>
</dbReference>
<feature type="signal peptide" evidence="7">
    <location>
        <begin position="1"/>
        <end position="18"/>
    </location>
</feature>
<dbReference type="Proteomes" id="UP000267029">
    <property type="component" value="Unassembled WGS sequence"/>
</dbReference>
<reference evidence="11" key="2">
    <citation type="submission" date="2019-11" db="UniProtKB">
        <authorList>
            <consortium name="WormBaseParasite"/>
        </authorList>
    </citation>
    <scope>IDENTIFICATION</scope>
</reference>
<keyword evidence="10" id="KW-1185">Reference proteome</keyword>
<dbReference type="InterPro" id="IPR053231">
    <property type="entry name" value="GPCR_LN-TM7"/>
</dbReference>
<feature type="transmembrane region" description="Helical" evidence="6">
    <location>
        <begin position="243"/>
        <end position="265"/>
    </location>
</feature>
<protein>
    <submittedName>
        <fullName evidence="11">G_PROTEIN_RECEP_F2_4 domain-containing protein</fullName>
    </submittedName>
</protein>
<dbReference type="CDD" id="cd13952">
    <property type="entry name" value="7tm_classB"/>
    <property type="match status" value="1"/>
</dbReference>
<feature type="transmembrane region" description="Helical" evidence="6">
    <location>
        <begin position="465"/>
        <end position="496"/>
    </location>
</feature>
<dbReference type="PROSITE" id="PS50261">
    <property type="entry name" value="G_PROTEIN_RECEP_F2_4"/>
    <property type="match status" value="1"/>
</dbReference>
<feature type="chain" id="PRO_5043132323" evidence="7">
    <location>
        <begin position="19"/>
        <end position="629"/>
    </location>
</feature>
<evidence type="ECO:0000256" key="4">
    <source>
        <dbReference type="ARBA" id="ARBA00023136"/>
    </source>
</evidence>
<dbReference type="GO" id="GO:0004930">
    <property type="term" value="F:G protein-coupled receptor activity"/>
    <property type="evidence" value="ECO:0007669"/>
    <property type="project" value="InterPro"/>
</dbReference>
<dbReference type="Gene3D" id="1.20.1070.10">
    <property type="entry name" value="Rhodopsin 7-helix transmembrane proteins"/>
    <property type="match status" value="1"/>
</dbReference>
<feature type="domain" description="G-protein coupled receptors family 2 profile 2" evidence="8">
    <location>
        <begin position="241"/>
        <end position="571"/>
    </location>
</feature>
<evidence type="ECO:0000256" key="7">
    <source>
        <dbReference type="SAM" id="SignalP"/>
    </source>
</evidence>
<keyword evidence="7" id="KW-0732">Signal</keyword>
<evidence type="ECO:0000256" key="6">
    <source>
        <dbReference type="SAM" id="Phobius"/>
    </source>
</evidence>
<dbReference type="Pfam" id="PF00002">
    <property type="entry name" value="7tm_2"/>
    <property type="match status" value="1"/>
</dbReference>
<evidence type="ECO:0000256" key="2">
    <source>
        <dbReference type="ARBA" id="ARBA00022692"/>
    </source>
</evidence>
<sequence length="629" mass="69962">MLAIAIHVTLLLAHHVCGEATDSGLIPNDVIRSGEFGLFRARQNATRARAENLQPDSSIQCIGTMRGVLLTAGMHLEPLFEVIGRCPLGTDFNLADHCSNDIPEYPPGEASVEELQNQLLDELQSEGKPNLGPLLKHVIRKVSPVVDTDTGIIYANKYCAQCNINITENRLIQLPKQMVCDQENNTTKCFVHTDLSKNARMCSAPRPSLLFYFSWDSIFNLPDDEEPNEGAVEQSYIDSLFEALQWACCVFSLVTLVVAICVFSASARLRRPLPGKMMIALCCALLGALVAFLLGSGVMDNLTPFRSDLRPMCVTFAWFLQIFLLNAFVWMALFAVELFRTFGLARMFQQACICSRCRRNCDAEERSKNATSMMLRARRSDSNPTKRFKQQVALAFVIPLCFAIPTLVINECVYSRLLPLYNASLNNSWSNISQENELGRALHSLNPGFCPVHDPRRAWFTGHQIAFVVWFLGPAGSTICFNLFALLIVCIQICRLKRETQLSSNSAISKCKKQSKSLIAVCAKLSIILGASWFLQLFAGLWPQLDMLRRVAGLVNCSQGGIIAVSMLASTKARRVIAQWLPSRCRDAFGVRDSSSQTIQETTNSSRSNRRNVDYKNSQTASLIRSVSS</sequence>
<evidence type="ECO:0000256" key="3">
    <source>
        <dbReference type="ARBA" id="ARBA00022989"/>
    </source>
</evidence>
<feature type="transmembrane region" description="Helical" evidence="6">
    <location>
        <begin position="392"/>
        <end position="409"/>
    </location>
</feature>
<dbReference type="EMBL" id="UXSR01005276">
    <property type="protein sequence ID" value="VDD80597.1"/>
    <property type="molecule type" value="Genomic_DNA"/>
</dbReference>
<evidence type="ECO:0000256" key="5">
    <source>
        <dbReference type="SAM" id="MobiDB-lite"/>
    </source>
</evidence>
<name>A0A0R3UH35_MESCO</name>
<keyword evidence="3 6" id="KW-1133">Transmembrane helix</keyword>
<evidence type="ECO:0000256" key="1">
    <source>
        <dbReference type="ARBA" id="ARBA00004141"/>
    </source>
</evidence>
<keyword evidence="4 6" id="KW-0472">Membrane</keyword>
<evidence type="ECO:0000259" key="8">
    <source>
        <dbReference type="PROSITE" id="PS50261"/>
    </source>
</evidence>
<organism evidence="9 10">
    <name type="scientific">Mesocestoides corti</name>
    <name type="common">Flatworm</name>
    <dbReference type="NCBI Taxonomy" id="53468"/>
    <lineage>
        <taxon>Eukaryota</taxon>
        <taxon>Metazoa</taxon>
        <taxon>Spiralia</taxon>
        <taxon>Lophotrochozoa</taxon>
        <taxon>Platyhelminthes</taxon>
        <taxon>Cestoda</taxon>
        <taxon>Eucestoda</taxon>
        <taxon>Cyclophyllidea</taxon>
        <taxon>Mesocestoididae</taxon>
        <taxon>Mesocestoides</taxon>
    </lineage>
</organism>
<gene>
    <name evidence="9" type="ORF">MCOS_LOCUS6600</name>
</gene>
<dbReference type="GO" id="GO:0016020">
    <property type="term" value="C:membrane"/>
    <property type="evidence" value="ECO:0007669"/>
    <property type="project" value="UniProtKB-SubCell"/>
</dbReference>
<feature type="transmembrane region" description="Helical" evidence="6">
    <location>
        <begin position="277"/>
        <end position="298"/>
    </location>
</feature>
<dbReference type="InterPro" id="IPR000832">
    <property type="entry name" value="GPCR_2_secretin-like"/>
</dbReference>
<evidence type="ECO:0000313" key="10">
    <source>
        <dbReference type="Proteomes" id="UP000267029"/>
    </source>
</evidence>
<comment type="subcellular location">
    <subcellularLocation>
        <location evidence="1">Membrane</location>
        <topology evidence="1">Multi-pass membrane protein</topology>
    </subcellularLocation>
</comment>
<dbReference type="STRING" id="53468.A0A0R3UH35"/>
<dbReference type="OrthoDB" id="6134459at2759"/>
<feature type="transmembrane region" description="Helical" evidence="6">
    <location>
        <begin position="318"/>
        <end position="339"/>
    </location>
</feature>
<feature type="transmembrane region" description="Helical" evidence="6">
    <location>
        <begin position="517"/>
        <end position="539"/>
    </location>
</feature>
<dbReference type="GO" id="GO:0007166">
    <property type="term" value="P:cell surface receptor signaling pathway"/>
    <property type="evidence" value="ECO:0007669"/>
    <property type="project" value="InterPro"/>
</dbReference>
<dbReference type="PANTHER" id="PTHR45902">
    <property type="entry name" value="LATROPHILIN RECEPTOR-LIKE PROTEIN A"/>
    <property type="match status" value="1"/>
</dbReference>
<accession>A0A0R3UH35</accession>
<dbReference type="InterPro" id="IPR017981">
    <property type="entry name" value="GPCR_2-like_7TM"/>
</dbReference>
<evidence type="ECO:0000313" key="9">
    <source>
        <dbReference type="EMBL" id="VDD80597.1"/>
    </source>
</evidence>